<keyword evidence="1" id="KW-0547">Nucleotide-binding</keyword>
<evidence type="ECO:0000256" key="3">
    <source>
        <dbReference type="ARBA" id="ARBA00022806"/>
    </source>
</evidence>
<dbReference type="Pfam" id="PF08273">
    <property type="entry name" value="Zn_Ribbon_Prim"/>
    <property type="match status" value="1"/>
</dbReference>
<dbReference type="Gene3D" id="3.40.50.300">
    <property type="entry name" value="P-loop containing nucleotide triphosphate hydrolases"/>
    <property type="match status" value="1"/>
</dbReference>
<dbReference type="GO" id="GO:0004386">
    <property type="term" value="F:helicase activity"/>
    <property type="evidence" value="ECO:0007669"/>
    <property type="project" value="UniProtKB-KW"/>
</dbReference>
<dbReference type="InterPro" id="IPR013237">
    <property type="entry name" value="Phage_T7_Gp4_N"/>
</dbReference>
<dbReference type="SMART" id="SM00493">
    <property type="entry name" value="TOPRIM"/>
    <property type="match status" value="1"/>
</dbReference>
<accession>A0A5W5PTM7</accession>
<dbReference type="SUPFAM" id="SSF57783">
    <property type="entry name" value="Zinc beta-ribbon"/>
    <property type="match status" value="1"/>
</dbReference>
<dbReference type="InterPro" id="IPR014015">
    <property type="entry name" value="Helicase_SF3_DNA-vir"/>
</dbReference>
<dbReference type="GO" id="GO:0008270">
    <property type="term" value="F:zinc ion binding"/>
    <property type="evidence" value="ECO:0007669"/>
    <property type="project" value="InterPro"/>
</dbReference>
<keyword evidence="4" id="KW-0067">ATP-binding</keyword>
<dbReference type="InterPro" id="IPR027417">
    <property type="entry name" value="P-loop_NTPase"/>
</dbReference>
<dbReference type="InterPro" id="IPR045455">
    <property type="entry name" value="NrS-1_pol-like_helicase"/>
</dbReference>
<dbReference type="PANTHER" id="PTHR35372:SF2">
    <property type="entry name" value="SF3 HELICASE DOMAIN-CONTAINING PROTEIN"/>
    <property type="match status" value="1"/>
</dbReference>
<dbReference type="CDD" id="cd01029">
    <property type="entry name" value="TOPRIM_primases"/>
    <property type="match status" value="1"/>
</dbReference>
<dbReference type="SMART" id="SM00885">
    <property type="entry name" value="D5_N"/>
    <property type="match status" value="1"/>
</dbReference>
<dbReference type="SUPFAM" id="SSF52540">
    <property type="entry name" value="P-loop containing nucleoside triphosphate hydrolases"/>
    <property type="match status" value="1"/>
</dbReference>
<dbReference type="InterPro" id="IPR036390">
    <property type="entry name" value="WH_DNA-bd_sf"/>
</dbReference>
<evidence type="ECO:0000313" key="6">
    <source>
        <dbReference type="EMBL" id="HAE6867201.1"/>
    </source>
</evidence>
<dbReference type="Gene3D" id="1.10.10.10">
    <property type="entry name" value="Winged helix-like DNA-binding domain superfamily/Winged helix DNA-binding domain"/>
    <property type="match status" value="1"/>
</dbReference>
<dbReference type="Pfam" id="PF13362">
    <property type="entry name" value="Toprim_3"/>
    <property type="match status" value="1"/>
</dbReference>
<dbReference type="AlphaFoldDB" id="A0A5W5PTM7"/>
<evidence type="ECO:0000256" key="1">
    <source>
        <dbReference type="ARBA" id="ARBA00022741"/>
    </source>
</evidence>
<evidence type="ECO:0000256" key="2">
    <source>
        <dbReference type="ARBA" id="ARBA00022801"/>
    </source>
</evidence>
<organism evidence="6">
    <name type="scientific">Salmonella enterica subsp. enterica serovar Stanley</name>
    <dbReference type="NCBI Taxonomy" id="192953"/>
    <lineage>
        <taxon>Bacteria</taxon>
        <taxon>Pseudomonadati</taxon>
        <taxon>Pseudomonadota</taxon>
        <taxon>Gammaproteobacteria</taxon>
        <taxon>Enterobacterales</taxon>
        <taxon>Enterobacteriaceae</taxon>
        <taxon>Salmonella</taxon>
    </lineage>
</organism>
<dbReference type="InterPro" id="IPR034154">
    <property type="entry name" value="TOPRIM_DnaG/twinkle"/>
</dbReference>
<dbReference type="Pfam" id="PF19263">
    <property type="entry name" value="DUF5906"/>
    <property type="match status" value="1"/>
</dbReference>
<dbReference type="InterPro" id="IPR004968">
    <property type="entry name" value="DNA_primase/NTPase_C"/>
</dbReference>
<dbReference type="GO" id="GO:0005524">
    <property type="term" value="F:ATP binding"/>
    <property type="evidence" value="ECO:0007669"/>
    <property type="project" value="UniProtKB-KW"/>
</dbReference>
<gene>
    <name evidence="6" type="ORF">G4L27_002333</name>
</gene>
<name>A0A5W5PTM7_SALET</name>
<dbReference type="GO" id="GO:0016787">
    <property type="term" value="F:hydrolase activity"/>
    <property type="evidence" value="ECO:0007669"/>
    <property type="project" value="UniProtKB-KW"/>
</dbReference>
<comment type="caution">
    <text evidence="6">The sequence shown here is derived from an EMBL/GenBank/DDBJ whole genome shotgun (WGS) entry which is preliminary data.</text>
</comment>
<protein>
    <submittedName>
        <fullName evidence="6">DNA primase</fullName>
    </submittedName>
</protein>
<sequence length="777" mass="85093">MKMNVTETVKQACGHWPRILPALGVKVIKNRHQSCPVCGGSDRFRFDDKEGRGTWFCNHCGAGDGLKLVEKVFGVTPSEAAGKVNAVTGNLPPVAPEVIAAAEAETVADRKAAAALAVRLMEKIRPATGNAYLTRKGFPAQECLTLTVMHKTGGVTFRTGDVVVPLYDDTGALVNLQLINADGLKRTLKGGQVKEACHIIEGKKQAGKRLWIAEGYATALTVHHLTGETVMVALSSVNLLSLASLARQKHPACQIALAADRDLNGDGQSKAAAAAGACEGVVALPPVFGDWNDAFIQHGEEATRKTIYDAIRPPAQSPFDTMSEAEFTAMSASDKALRVHEHYGEALAVDANGQLLSRYENGIWKNIPAATFSRNVADLFQRLRAPFSSGKIASVVETLKLIIPQQDTPARRLIGFRNGVLDTQSGLFSPHSKSHWLRTLCDVDFTPPVDGETLETHAPNFWRWLDRAAGKNPQKRDVILAALFMVLANRYDWQLFLEVTGPGGSGKSILAEIATLLAGEDNATSADIDTLEDPRKRASLISFSLIRLPDQEKWSGDGAGLKAITGGDAVSVDPKYQNPYSTHIPAVILAVNNNPMRFTDRSGGVSRRRVIIHFPEQIAPEERDPQLRDKIARELAVIVRQLMQKFSDPMTARALLQSQQNSDEALSIKRDADPTFDFCGYLEMLPQTNGMFMGNASIIPRNYRKYLYHAYLAYMEANGYRNVLSLKMFGLGLPMMLKEYGLNYEKRHTKQGIQTNLSLKEESYGDWLPKCDEPAAT</sequence>
<evidence type="ECO:0000259" key="5">
    <source>
        <dbReference type="PROSITE" id="PS51206"/>
    </source>
</evidence>
<dbReference type="Pfam" id="PF08706">
    <property type="entry name" value="D5_N"/>
    <property type="match status" value="1"/>
</dbReference>
<dbReference type="InterPro" id="IPR006171">
    <property type="entry name" value="TOPRIM_dom"/>
</dbReference>
<reference evidence="6" key="2">
    <citation type="submission" date="2018-07" db="EMBL/GenBank/DDBJ databases">
        <authorList>
            <consortium name="NCBI Pathogen Detection Project"/>
        </authorList>
    </citation>
    <scope>NUCLEOTIDE SEQUENCE</scope>
    <source>
        <strain evidence="6">13-6026</strain>
    </source>
</reference>
<dbReference type="PANTHER" id="PTHR35372">
    <property type="entry name" value="ATP BINDING PROTEIN-RELATED"/>
    <property type="match status" value="1"/>
</dbReference>
<keyword evidence="2" id="KW-0378">Hydrolase</keyword>
<dbReference type="SUPFAM" id="SSF46785">
    <property type="entry name" value="Winged helix' DNA-binding domain"/>
    <property type="match status" value="1"/>
</dbReference>
<dbReference type="SMART" id="SM00778">
    <property type="entry name" value="Prim_Zn_Ribbon"/>
    <property type="match status" value="1"/>
</dbReference>
<keyword evidence="3" id="KW-0347">Helicase</keyword>
<dbReference type="EMBL" id="DAASSS010000009">
    <property type="protein sequence ID" value="HAE6867201.1"/>
    <property type="molecule type" value="Genomic_DNA"/>
</dbReference>
<reference evidence="6" key="1">
    <citation type="journal article" date="2018" name="Genome Biol.">
        <title>SKESA: strategic k-mer extension for scrupulous assemblies.</title>
        <authorList>
            <person name="Souvorov A."/>
            <person name="Agarwala R."/>
            <person name="Lipman D.J."/>
        </authorList>
    </citation>
    <scope>NUCLEOTIDE SEQUENCE</scope>
    <source>
        <strain evidence="6">13-6026</strain>
    </source>
</reference>
<feature type="domain" description="SF3 helicase" evidence="5">
    <location>
        <begin position="474"/>
        <end position="627"/>
    </location>
</feature>
<dbReference type="InterPro" id="IPR014818">
    <property type="entry name" value="Phage/plasmid_primase_P4_C"/>
</dbReference>
<dbReference type="InterPro" id="IPR051620">
    <property type="entry name" value="ORF904-like_C"/>
</dbReference>
<dbReference type="PROSITE" id="PS51206">
    <property type="entry name" value="SF3_HELICASE_1"/>
    <property type="match status" value="1"/>
</dbReference>
<dbReference type="InterPro" id="IPR036388">
    <property type="entry name" value="WH-like_DNA-bd_sf"/>
</dbReference>
<dbReference type="Pfam" id="PF03288">
    <property type="entry name" value="Pox_D5"/>
    <property type="match status" value="1"/>
</dbReference>
<evidence type="ECO:0000256" key="4">
    <source>
        <dbReference type="ARBA" id="ARBA00022840"/>
    </source>
</evidence>
<proteinExistence type="predicted"/>